<evidence type="ECO:0000313" key="1">
    <source>
        <dbReference type="EMBL" id="EEF57731.1"/>
    </source>
</evidence>
<gene>
    <name evidence="1" type="ORF">Cflav_PD0793</name>
</gene>
<comment type="caution">
    <text evidence="1">The sequence shown here is derived from an EMBL/GenBank/DDBJ whole genome shotgun (WGS) entry which is preliminary data.</text>
</comment>
<reference evidence="1 2" key="1">
    <citation type="journal article" date="2011" name="J. Bacteriol.">
        <title>Genome sequence of 'Pedosphaera parvula' Ellin514, an aerobic Verrucomicrobial isolate from pasture soil.</title>
        <authorList>
            <person name="Kant R."/>
            <person name="van Passel M.W."/>
            <person name="Sangwan P."/>
            <person name="Palva A."/>
            <person name="Lucas S."/>
            <person name="Copeland A."/>
            <person name="Lapidus A."/>
            <person name="Glavina Del Rio T."/>
            <person name="Dalin E."/>
            <person name="Tice H."/>
            <person name="Bruce D."/>
            <person name="Goodwin L."/>
            <person name="Pitluck S."/>
            <person name="Chertkov O."/>
            <person name="Larimer F.W."/>
            <person name="Land M.L."/>
            <person name="Hauser L."/>
            <person name="Brettin T.S."/>
            <person name="Detter J.C."/>
            <person name="Han S."/>
            <person name="de Vos W.M."/>
            <person name="Janssen P.H."/>
            <person name="Smidt H."/>
        </authorList>
    </citation>
    <scope>NUCLEOTIDE SEQUENCE [LARGE SCALE GENOMIC DNA]</scope>
    <source>
        <strain evidence="1 2">Ellin514</strain>
    </source>
</reference>
<accession>B9XR35</accession>
<dbReference type="AlphaFoldDB" id="B9XR35"/>
<sequence>MDAKDDKKMEDLILHQLYSQPGRQGVLVPSMFSPPIMLSNIFRIACALKSKGYTTQPDRRSGGWHLKLLDPGISACQSGVTTSGSPPTLKRL</sequence>
<protein>
    <submittedName>
        <fullName evidence="1">Uncharacterized protein</fullName>
    </submittedName>
</protein>
<name>B9XR35_PEDPL</name>
<keyword evidence="2" id="KW-1185">Reference proteome</keyword>
<dbReference type="EMBL" id="ABOX02000059">
    <property type="protein sequence ID" value="EEF57731.1"/>
    <property type="molecule type" value="Genomic_DNA"/>
</dbReference>
<dbReference type="Proteomes" id="UP000003688">
    <property type="component" value="Unassembled WGS sequence"/>
</dbReference>
<proteinExistence type="predicted"/>
<organism evidence="1 2">
    <name type="scientific">Pedosphaera parvula (strain Ellin514)</name>
    <dbReference type="NCBI Taxonomy" id="320771"/>
    <lineage>
        <taxon>Bacteria</taxon>
        <taxon>Pseudomonadati</taxon>
        <taxon>Verrucomicrobiota</taxon>
        <taxon>Pedosphaerae</taxon>
        <taxon>Pedosphaerales</taxon>
        <taxon>Pedosphaeraceae</taxon>
        <taxon>Pedosphaera</taxon>
    </lineage>
</organism>
<evidence type="ECO:0000313" key="2">
    <source>
        <dbReference type="Proteomes" id="UP000003688"/>
    </source>
</evidence>
<dbReference type="STRING" id="320771.Cflav_PD0793"/>